<protein>
    <recommendedName>
        <fullName evidence="4">DUF11 domain-containing protein</fullName>
    </recommendedName>
</protein>
<comment type="caution">
    <text evidence="5">The sequence shown here is derived from an EMBL/GenBank/DDBJ whole genome shotgun (WGS) entry which is preliminary data.</text>
</comment>
<proteinExistence type="predicted"/>
<dbReference type="EMBL" id="BAAAUV010000011">
    <property type="protein sequence ID" value="GAA3220986.1"/>
    <property type="molecule type" value="Genomic_DNA"/>
</dbReference>
<feature type="compositionally biased region" description="Basic residues" evidence="1">
    <location>
        <begin position="204"/>
        <end position="213"/>
    </location>
</feature>
<dbReference type="InterPro" id="IPR047589">
    <property type="entry name" value="DUF11_rpt"/>
</dbReference>
<evidence type="ECO:0000256" key="3">
    <source>
        <dbReference type="SAM" id="SignalP"/>
    </source>
</evidence>
<feature type="transmembrane region" description="Helical" evidence="2">
    <location>
        <begin position="292"/>
        <end position="314"/>
    </location>
</feature>
<dbReference type="NCBIfam" id="TIGR01451">
    <property type="entry name" value="B_ant_repeat"/>
    <property type="match status" value="1"/>
</dbReference>
<feature type="region of interest" description="Disordered" evidence="1">
    <location>
        <begin position="155"/>
        <end position="178"/>
    </location>
</feature>
<dbReference type="Pfam" id="PF01345">
    <property type="entry name" value="DUF11"/>
    <property type="match status" value="1"/>
</dbReference>
<reference evidence="6" key="1">
    <citation type="journal article" date="2019" name="Int. J. Syst. Evol. Microbiol.">
        <title>The Global Catalogue of Microorganisms (GCM) 10K type strain sequencing project: providing services to taxonomists for standard genome sequencing and annotation.</title>
        <authorList>
            <consortium name="The Broad Institute Genomics Platform"/>
            <consortium name="The Broad Institute Genome Sequencing Center for Infectious Disease"/>
            <person name="Wu L."/>
            <person name="Ma J."/>
        </authorList>
    </citation>
    <scope>NUCLEOTIDE SEQUENCE [LARGE SCALE GENOMIC DNA]</scope>
    <source>
        <strain evidence="6">JCM 9377</strain>
    </source>
</reference>
<feature type="compositionally biased region" description="Pro residues" evidence="1">
    <location>
        <begin position="157"/>
        <end position="173"/>
    </location>
</feature>
<accession>A0ABP6QCZ7</accession>
<keyword evidence="2" id="KW-1133">Transmembrane helix</keyword>
<feature type="chain" id="PRO_5046060345" description="DUF11 domain-containing protein" evidence="3">
    <location>
        <begin position="30"/>
        <end position="322"/>
    </location>
</feature>
<evidence type="ECO:0000259" key="4">
    <source>
        <dbReference type="Pfam" id="PF01345"/>
    </source>
</evidence>
<sequence>MGRLHSIGRLFFVTVVAVGSMMGSEFAVAAAPLDAPPTPPRVKLSKKVSSALAKPEETLTYTVKARNVGVVPVFKLRLVDRAPAGIVFLTASRGCALTPSRIRCSFAKVAYRSAVTVVITARVARTARPGTKISNRVVARYGTRTKVALAAFTVAAPPRPPVPPPPPATPPPAERAATPRALKSCLEGRPGATLNAEAQAARPKQGRLCKKQRSLPPRPEKKRDRHLVAGSAGSSKVRSHPVPSPARPGCKAGKRNGPERCPCAAAPSRADSGTARCARARLGLPSTGGAHLSFLALLGLAALLAGTGLTLLALRLPRTGRP</sequence>
<gene>
    <name evidence="5" type="ORF">GCM10010468_45920</name>
</gene>
<feature type="domain" description="DUF11" evidence="4">
    <location>
        <begin position="43"/>
        <end position="137"/>
    </location>
</feature>
<keyword evidence="2" id="KW-0812">Transmembrane</keyword>
<feature type="region of interest" description="Disordered" evidence="1">
    <location>
        <begin position="196"/>
        <end position="256"/>
    </location>
</feature>
<dbReference type="Proteomes" id="UP001501237">
    <property type="component" value="Unassembled WGS sequence"/>
</dbReference>
<organism evidence="5 6">
    <name type="scientific">Actinocorallia longicatena</name>
    <dbReference type="NCBI Taxonomy" id="111803"/>
    <lineage>
        <taxon>Bacteria</taxon>
        <taxon>Bacillati</taxon>
        <taxon>Actinomycetota</taxon>
        <taxon>Actinomycetes</taxon>
        <taxon>Streptosporangiales</taxon>
        <taxon>Thermomonosporaceae</taxon>
        <taxon>Actinocorallia</taxon>
    </lineage>
</organism>
<evidence type="ECO:0000313" key="5">
    <source>
        <dbReference type="EMBL" id="GAA3220986.1"/>
    </source>
</evidence>
<evidence type="ECO:0000256" key="2">
    <source>
        <dbReference type="SAM" id="Phobius"/>
    </source>
</evidence>
<feature type="signal peptide" evidence="3">
    <location>
        <begin position="1"/>
        <end position="29"/>
    </location>
</feature>
<evidence type="ECO:0000313" key="6">
    <source>
        <dbReference type="Proteomes" id="UP001501237"/>
    </source>
</evidence>
<name>A0ABP6QCZ7_9ACTN</name>
<keyword evidence="2" id="KW-0472">Membrane</keyword>
<keyword evidence="3" id="KW-0732">Signal</keyword>
<evidence type="ECO:0000256" key="1">
    <source>
        <dbReference type="SAM" id="MobiDB-lite"/>
    </source>
</evidence>
<keyword evidence="6" id="KW-1185">Reference proteome</keyword>
<dbReference type="InterPro" id="IPR001434">
    <property type="entry name" value="OmcB-like_DUF11"/>
</dbReference>